<dbReference type="RefSeq" id="WP_378111529.1">
    <property type="nucleotide sequence ID" value="NZ_JBHSNC010000027.1"/>
</dbReference>
<dbReference type="PANTHER" id="PTHR30363:SF44">
    <property type="entry name" value="AGA OPERON TRANSCRIPTIONAL REPRESSOR-RELATED"/>
    <property type="match status" value="1"/>
</dbReference>
<dbReference type="Pfam" id="PF08220">
    <property type="entry name" value="HTH_DeoR"/>
    <property type="match status" value="1"/>
</dbReference>
<keyword evidence="1" id="KW-0805">Transcription regulation</keyword>
<dbReference type="Pfam" id="PF00455">
    <property type="entry name" value="DeoRC"/>
    <property type="match status" value="1"/>
</dbReference>
<dbReference type="SUPFAM" id="SSF46785">
    <property type="entry name" value="Winged helix' DNA-binding domain"/>
    <property type="match status" value="1"/>
</dbReference>
<dbReference type="SUPFAM" id="SSF100950">
    <property type="entry name" value="NagB/RpiA/CoA transferase-like"/>
    <property type="match status" value="1"/>
</dbReference>
<dbReference type="GO" id="GO:0003677">
    <property type="term" value="F:DNA binding"/>
    <property type="evidence" value="ECO:0007669"/>
    <property type="project" value="UniProtKB-KW"/>
</dbReference>
<accession>A0ABW0QXI2</accession>
<dbReference type="Proteomes" id="UP001596108">
    <property type="component" value="Unassembled WGS sequence"/>
</dbReference>
<dbReference type="InterPro" id="IPR036390">
    <property type="entry name" value="WH_DNA-bd_sf"/>
</dbReference>
<dbReference type="Gene3D" id="1.10.10.10">
    <property type="entry name" value="Winged helix-like DNA-binding domain superfamily/Winged helix DNA-binding domain"/>
    <property type="match status" value="1"/>
</dbReference>
<evidence type="ECO:0000313" key="6">
    <source>
        <dbReference type="Proteomes" id="UP001596108"/>
    </source>
</evidence>
<dbReference type="PRINTS" id="PR00037">
    <property type="entry name" value="HTHLACR"/>
</dbReference>
<dbReference type="InterPro" id="IPR037171">
    <property type="entry name" value="NagB/RpiA_transferase-like"/>
</dbReference>
<evidence type="ECO:0000256" key="1">
    <source>
        <dbReference type="ARBA" id="ARBA00023015"/>
    </source>
</evidence>
<dbReference type="SMART" id="SM01134">
    <property type="entry name" value="DeoRC"/>
    <property type="match status" value="1"/>
</dbReference>
<dbReference type="InterPro" id="IPR018356">
    <property type="entry name" value="Tscrpt_reg_HTH_DeoR_CS"/>
</dbReference>
<sequence>MSDVSVHDRKNKILSQLKQHGIVRVAELSPLLGVTDETIRKDLDLLSQEGKLQRTHGGAISLSEPLSLTPHLEREHTNVELKMAIAEIALKHIQPHDTIAIDGSTSVTYLAKIIPDIPLTVLTNSMKVAFELSNREHINVIAVGGNLLRKSHSFHGAVTERVLKEYHVNKAFLSCTGLHVDRGFSDSNEAHASVKQRMIEIADSVYFLVDSSKLGVKDLVQIAPIGDIDYLITDSQADAEYINKLREAGLKVITQA</sequence>
<dbReference type="InterPro" id="IPR014036">
    <property type="entry name" value="DeoR-like_C"/>
</dbReference>
<dbReference type="PANTHER" id="PTHR30363">
    <property type="entry name" value="HTH-TYPE TRANSCRIPTIONAL REGULATOR SRLR-RELATED"/>
    <property type="match status" value="1"/>
</dbReference>
<dbReference type="InterPro" id="IPR036388">
    <property type="entry name" value="WH-like_DNA-bd_sf"/>
</dbReference>
<comment type="caution">
    <text evidence="5">The sequence shown here is derived from an EMBL/GenBank/DDBJ whole genome shotgun (WGS) entry which is preliminary data.</text>
</comment>
<protein>
    <submittedName>
        <fullName evidence="5">DeoR/GlpR family DNA-binding transcription regulator</fullName>
    </submittedName>
</protein>
<keyword evidence="3" id="KW-0804">Transcription</keyword>
<proteinExistence type="predicted"/>
<evidence type="ECO:0000259" key="4">
    <source>
        <dbReference type="PROSITE" id="PS51000"/>
    </source>
</evidence>
<keyword evidence="6" id="KW-1185">Reference proteome</keyword>
<evidence type="ECO:0000256" key="3">
    <source>
        <dbReference type="ARBA" id="ARBA00023163"/>
    </source>
</evidence>
<name>A0ABW0QXI2_9BACL</name>
<evidence type="ECO:0000256" key="2">
    <source>
        <dbReference type="ARBA" id="ARBA00023125"/>
    </source>
</evidence>
<feature type="domain" description="HTH deoR-type" evidence="4">
    <location>
        <begin position="6"/>
        <end position="61"/>
    </location>
</feature>
<reference evidence="6" key="1">
    <citation type="journal article" date="2019" name="Int. J. Syst. Evol. Microbiol.">
        <title>The Global Catalogue of Microorganisms (GCM) 10K type strain sequencing project: providing services to taxonomists for standard genome sequencing and annotation.</title>
        <authorList>
            <consortium name="The Broad Institute Genomics Platform"/>
            <consortium name="The Broad Institute Genome Sequencing Center for Infectious Disease"/>
            <person name="Wu L."/>
            <person name="Ma J."/>
        </authorList>
    </citation>
    <scope>NUCLEOTIDE SEQUENCE [LARGE SCALE GENOMIC DNA]</scope>
    <source>
        <strain evidence="6">CGMCC 1.18578</strain>
    </source>
</reference>
<dbReference type="PROSITE" id="PS00894">
    <property type="entry name" value="HTH_DEOR_1"/>
    <property type="match status" value="1"/>
</dbReference>
<keyword evidence="2 5" id="KW-0238">DNA-binding</keyword>
<dbReference type="EMBL" id="JBHSNC010000027">
    <property type="protein sequence ID" value="MFC5529633.1"/>
    <property type="molecule type" value="Genomic_DNA"/>
</dbReference>
<dbReference type="InterPro" id="IPR050313">
    <property type="entry name" value="Carb_Metab_HTH_regulators"/>
</dbReference>
<dbReference type="InterPro" id="IPR001034">
    <property type="entry name" value="DeoR_HTH"/>
</dbReference>
<dbReference type="PROSITE" id="PS51000">
    <property type="entry name" value="HTH_DEOR_2"/>
    <property type="match status" value="1"/>
</dbReference>
<evidence type="ECO:0000313" key="5">
    <source>
        <dbReference type="EMBL" id="MFC5529633.1"/>
    </source>
</evidence>
<organism evidence="5 6">
    <name type="scientific">Cohnella yongneupensis</name>
    <dbReference type="NCBI Taxonomy" id="425006"/>
    <lineage>
        <taxon>Bacteria</taxon>
        <taxon>Bacillati</taxon>
        <taxon>Bacillota</taxon>
        <taxon>Bacilli</taxon>
        <taxon>Bacillales</taxon>
        <taxon>Paenibacillaceae</taxon>
        <taxon>Cohnella</taxon>
    </lineage>
</organism>
<dbReference type="SMART" id="SM00420">
    <property type="entry name" value="HTH_DEOR"/>
    <property type="match status" value="1"/>
</dbReference>
<gene>
    <name evidence="5" type="ORF">ACFPQ4_09250</name>
</gene>